<dbReference type="GO" id="GO:0016471">
    <property type="term" value="C:vacuolar proton-transporting V-type ATPase complex"/>
    <property type="evidence" value="ECO:0007669"/>
    <property type="project" value="TreeGrafter"/>
</dbReference>
<dbReference type="KEGG" id="emt:CPZ25_004460"/>
<name>A0A4V1GLQ5_EUBML</name>
<dbReference type="GO" id="GO:0046961">
    <property type="term" value="F:proton-transporting ATPase activity, rotational mechanism"/>
    <property type="evidence" value="ECO:0007669"/>
    <property type="project" value="InterPro"/>
</dbReference>
<comment type="subcellular location">
    <subcellularLocation>
        <location evidence="1">Membrane</location>
        <topology evidence="1">Multi-pass membrane protein</topology>
    </subcellularLocation>
</comment>
<feature type="transmembrane region" description="Helical" evidence="8">
    <location>
        <begin position="445"/>
        <end position="464"/>
    </location>
</feature>
<keyword evidence="7 8" id="KW-0472">Membrane</keyword>
<feature type="transmembrane region" description="Helical" evidence="8">
    <location>
        <begin position="485"/>
        <end position="505"/>
    </location>
</feature>
<keyword evidence="10" id="KW-1185">Reference proteome</keyword>
<protein>
    <submittedName>
        <fullName evidence="9">ATPase</fullName>
    </submittedName>
</protein>
<accession>A0A4V1GLQ5</accession>
<comment type="similarity">
    <text evidence="2">Belongs to the V-ATPase 116 kDa subunit family.</text>
</comment>
<dbReference type="GO" id="GO:0051117">
    <property type="term" value="F:ATPase binding"/>
    <property type="evidence" value="ECO:0007669"/>
    <property type="project" value="TreeGrafter"/>
</dbReference>
<dbReference type="Pfam" id="PF01496">
    <property type="entry name" value="V_ATPase_I"/>
    <property type="match status" value="2"/>
</dbReference>
<gene>
    <name evidence="9" type="ORF">CPZ25_004460</name>
</gene>
<organism evidence="9 10">
    <name type="scientific">Eubacterium maltosivorans</name>
    <dbReference type="NCBI Taxonomy" id="2041044"/>
    <lineage>
        <taxon>Bacteria</taxon>
        <taxon>Bacillati</taxon>
        <taxon>Bacillota</taxon>
        <taxon>Clostridia</taxon>
        <taxon>Eubacteriales</taxon>
        <taxon>Eubacteriaceae</taxon>
        <taxon>Eubacterium</taxon>
    </lineage>
</organism>
<evidence type="ECO:0000256" key="1">
    <source>
        <dbReference type="ARBA" id="ARBA00004141"/>
    </source>
</evidence>
<evidence type="ECO:0000313" key="9">
    <source>
        <dbReference type="EMBL" id="QCT70606.1"/>
    </source>
</evidence>
<feature type="transmembrane region" description="Helical" evidence="8">
    <location>
        <begin position="570"/>
        <end position="588"/>
    </location>
</feature>
<dbReference type="GO" id="GO:0033179">
    <property type="term" value="C:proton-transporting V-type ATPase, V0 domain"/>
    <property type="evidence" value="ECO:0007669"/>
    <property type="project" value="InterPro"/>
</dbReference>
<keyword evidence="6" id="KW-0406">Ion transport</keyword>
<dbReference type="GO" id="GO:0007035">
    <property type="term" value="P:vacuolar acidification"/>
    <property type="evidence" value="ECO:0007669"/>
    <property type="project" value="TreeGrafter"/>
</dbReference>
<evidence type="ECO:0000256" key="8">
    <source>
        <dbReference type="SAM" id="Phobius"/>
    </source>
</evidence>
<feature type="transmembrane region" description="Helical" evidence="8">
    <location>
        <begin position="594"/>
        <end position="619"/>
    </location>
</feature>
<keyword evidence="5 8" id="KW-1133">Transmembrane helix</keyword>
<evidence type="ECO:0000256" key="4">
    <source>
        <dbReference type="ARBA" id="ARBA00022692"/>
    </source>
</evidence>
<dbReference type="Proteomes" id="UP000218387">
    <property type="component" value="Chromosome"/>
</dbReference>
<reference evidence="9 10" key="1">
    <citation type="submission" date="2018-05" db="EMBL/GenBank/DDBJ databases">
        <title>Genome comparison of Eubacterium sp.</title>
        <authorList>
            <person name="Feng Y."/>
            <person name="Sanchez-Andrea I."/>
            <person name="Stams A.J.M."/>
            <person name="De Vos W.M."/>
        </authorList>
    </citation>
    <scope>NUCLEOTIDE SEQUENCE [LARGE SCALE GENOMIC DNA]</scope>
    <source>
        <strain evidence="9 10">YI</strain>
    </source>
</reference>
<feature type="transmembrane region" description="Helical" evidence="8">
    <location>
        <begin position="511"/>
        <end position="528"/>
    </location>
</feature>
<feature type="transmembrane region" description="Helical" evidence="8">
    <location>
        <begin position="407"/>
        <end position="425"/>
    </location>
</feature>
<dbReference type="AlphaFoldDB" id="A0A4V1GLQ5"/>
<dbReference type="EMBL" id="CP029487">
    <property type="protein sequence ID" value="QCT70606.1"/>
    <property type="molecule type" value="Genomic_DNA"/>
</dbReference>
<dbReference type="RefSeq" id="WP_096920577.1">
    <property type="nucleotide sequence ID" value="NZ_CP029487.1"/>
</dbReference>
<evidence type="ECO:0000256" key="7">
    <source>
        <dbReference type="ARBA" id="ARBA00023136"/>
    </source>
</evidence>
<feature type="transmembrane region" description="Helical" evidence="8">
    <location>
        <begin position="371"/>
        <end position="395"/>
    </location>
</feature>
<dbReference type="InterPro" id="IPR002490">
    <property type="entry name" value="V-ATPase_116kDa_su"/>
</dbReference>
<evidence type="ECO:0000313" key="10">
    <source>
        <dbReference type="Proteomes" id="UP000218387"/>
    </source>
</evidence>
<keyword evidence="3" id="KW-0813">Transport</keyword>
<dbReference type="PANTHER" id="PTHR11629">
    <property type="entry name" value="VACUOLAR PROTON ATPASES"/>
    <property type="match status" value="1"/>
</dbReference>
<evidence type="ECO:0000256" key="2">
    <source>
        <dbReference type="ARBA" id="ARBA00009904"/>
    </source>
</evidence>
<evidence type="ECO:0000256" key="6">
    <source>
        <dbReference type="ARBA" id="ARBA00023065"/>
    </source>
</evidence>
<proteinExistence type="inferred from homology"/>
<dbReference type="PANTHER" id="PTHR11629:SF63">
    <property type="entry name" value="V-TYPE PROTON ATPASE SUBUNIT A"/>
    <property type="match status" value="1"/>
</dbReference>
<evidence type="ECO:0000256" key="5">
    <source>
        <dbReference type="ARBA" id="ARBA00022989"/>
    </source>
</evidence>
<evidence type="ECO:0000256" key="3">
    <source>
        <dbReference type="ARBA" id="ARBA00022448"/>
    </source>
</evidence>
<keyword evidence="4 8" id="KW-0812">Transmembrane</keyword>
<sequence>MAIENVMMMNVVGKINYVDRFAKDIFLFNDIQIVDAMNEIDTGRFTLPVCEENIGELLGFAQLVPGENMVDEKIFVQKVQKLNELYDNKLTLDTKALSKKEYDLGEILEKADRFQNYLDTEFENLGKAREELKRVNTSIEAYEYIKNIDVKMEDLNNMEYFTYTIGSVSKDNAARLKSIYNTVTSIVFHVGDTSQNEEVFMIISPKDFEVETNRILKALNFKLVEGYDDAYIKAPGDILADLGLEKVKLEKIISENETLLEKHRNENKVEAEEVFNVLTLYANLNIIKKYMAFSEENFYFSGWVSKKDRAALEKIAAQYDNMIVMFTDPDAANKPPTKMKNNWVFRPFETLVKMYGVPAYNELDPTPFLSITYLFCFGYMFGDVGQGLVLLLAGYIFGKRGVELGHVIARMACSSIIFGFIYGSIFGNESILPTLWVRPFENINTVLLTAVVLGVVMLFVAYLYSIINKLRAGDIKEGLFGKNGIAGFVLYISILLCALCATGIIPGGSAFTPFLAVLAVALVILVLLREPIANTIRKRKLYDTSAGDYYVESGFELFEMLLAMLSNTLSFIRVGAFALTHVGLFMAFETLATMVGGGFGGVIVLIIGNVLIIVLEGLIDFIQCLRLQFYELFSKYYTGDGEEFVPLSSEIRNTL</sequence>